<dbReference type="SUPFAM" id="SSF52540">
    <property type="entry name" value="P-loop containing nucleoside triphosphate hydrolases"/>
    <property type="match status" value="2"/>
</dbReference>
<keyword evidence="13" id="KW-1185">Reference proteome</keyword>
<dbReference type="SMART" id="SM00487">
    <property type="entry name" value="DEXDc"/>
    <property type="match status" value="1"/>
</dbReference>
<reference evidence="12" key="1">
    <citation type="submission" date="2022-11" db="EMBL/GenBank/DDBJ databases">
        <title>Centuries of genome instability and evolution in soft-shell clam transmissible cancer (bioRxiv).</title>
        <authorList>
            <person name="Hart S.F.M."/>
            <person name="Yonemitsu M.A."/>
            <person name="Giersch R.M."/>
            <person name="Beal B.F."/>
            <person name="Arriagada G."/>
            <person name="Davis B.W."/>
            <person name="Ostrander E.A."/>
            <person name="Goff S.P."/>
            <person name="Metzger M.J."/>
        </authorList>
    </citation>
    <scope>NUCLEOTIDE SEQUENCE</scope>
    <source>
        <strain evidence="12">MELC-2E11</strain>
        <tissue evidence="12">Siphon/mantle</tissue>
    </source>
</reference>
<evidence type="ECO:0000256" key="6">
    <source>
        <dbReference type="ARBA" id="ARBA00023242"/>
    </source>
</evidence>
<evidence type="ECO:0000313" key="12">
    <source>
        <dbReference type="EMBL" id="WAR09362.1"/>
    </source>
</evidence>
<gene>
    <name evidence="12" type="ORF">MAR_019320</name>
</gene>
<evidence type="ECO:0000256" key="9">
    <source>
        <dbReference type="ARBA" id="ARBA00044542"/>
    </source>
</evidence>
<accession>A0ABY7EK94</accession>
<comment type="catalytic activity">
    <reaction evidence="7">
        <text>Couples ATP hydrolysis with the unwinding of duplex DNA by translocating in the 3'-5' direction.</text>
        <dbReference type="EC" id="5.6.2.4"/>
    </reaction>
</comment>
<evidence type="ECO:0000259" key="10">
    <source>
        <dbReference type="PROSITE" id="PS51192"/>
    </source>
</evidence>
<proteinExistence type="inferred from homology"/>
<dbReference type="SMART" id="SM00490">
    <property type="entry name" value="HELICc"/>
    <property type="match status" value="1"/>
</dbReference>
<evidence type="ECO:0000256" key="3">
    <source>
        <dbReference type="ARBA" id="ARBA00022840"/>
    </source>
</evidence>
<evidence type="ECO:0000256" key="4">
    <source>
        <dbReference type="ARBA" id="ARBA00023125"/>
    </source>
</evidence>
<dbReference type="EC" id="5.6.2.4" evidence="8"/>
<dbReference type="PROSITE" id="PS51194">
    <property type="entry name" value="HELICASE_CTER"/>
    <property type="match status" value="1"/>
</dbReference>
<dbReference type="Pfam" id="PF00271">
    <property type="entry name" value="Helicase_C"/>
    <property type="match status" value="1"/>
</dbReference>
<sequence>MDEIITRVSKEIGFVKPLKDCQRECFMHVLSKHDVMAILPTGYGKSLIFQVVPFVLKAKYDLVSSVCLILTPLNSIMMDQINSMSKQGINACWLDYNCQSGQTAADDDNSDDEDTVQQGQSIVNVPLDDIIKGKGNDFRKDFSRIGSDLLARFTDIPVMVFTATASPDAQTKICKSLQLKNPKIVSMNPDRTNIKYIKIERPPSSNTQDHLDQILEPMVNQLLEEKNINTNVISYAYAYFEKKMGKYQYLGENIPENKLFAQYHMNCTEKMKTFIIQELGKENPKMRVVFATVALVMGLNAPHIRVVIHYKPPTSIEKYFQETGMAGRDGLSSKAILYYNNTDIRKNRPGIQQNIILINAEVTAVDHTNGV</sequence>
<keyword evidence="4" id="KW-0238">DNA-binding</keyword>
<evidence type="ECO:0000313" key="13">
    <source>
        <dbReference type="Proteomes" id="UP001164746"/>
    </source>
</evidence>
<keyword evidence="5" id="KW-0413">Isomerase</keyword>
<evidence type="ECO:0000259" key="11">
    <source>
        <dbReference type="PROSITE" id="PS51194"/>
    </source>
</evidence>
<evidence type="ECO:0000256" key="1">
    <source>
        <dbReference type="ARBA" id="ARBA00005446"/>
    </source>
</evidence>
<name>A0ABY7EK94_MYAAR</name>
<feature type="domain" description="Helicase C-terminal" evidence="11">
    <location>
        <begin position="210"/>
        <end position="371"/>
    </location>
</feature>
<keyword evidence="3" id="KW-0067">ATP-binding</keyword>
<organism evidence="12 13">
    <name type="scientific">Mya arenaria</name>
    <name type="common">Soft-shell clam</name>
    <dbReference type="NCBI Taxonomy" id="6604"/>
    <lineage>
        <taxon>Eukaryota</taxon>
        <taxon>Metazoa</taxon>
        <taxon>Spiralia</taxon>
        <taxon>Lophotrochozoa</taxon>
        <taxon>Mollusca</taxon>
        <taxon>Bivalvia</taxon>
        <taxon>Autobranchia</taxon>
        <taxon>Heteroconchia</taxon>
        <taxon>Euheterodonta</taxon>
        <taxon>Imparidentia</taxon>
        <taxon>Neoheterodontei</taxon>
        <taxon>Myida</taxon>
        <taxon>Myoidea</taxon>
        <taxon>Myidae</taxon>
        <taxon>Mya</taxon>
    </lineage>
</organism>
<keyword evidence="6" id="KW-0539">Nucleus</keyword>
<evidence type="ECO:0000256" key="7">
    <source>
        <dbReference type="ARBA" id="ARBA00034617"/>
    </source>
</evidence>
<dbReference type="Pfam" id="PF00270">
    <property type="entry name" value="DEAD"/>
    <property type="match status" value="1"/>
</dbReference>
<comment type="similarity">
    <text evidence="1">Belongs to the helicase family. RecQ subfamily.</text>
</comment>
<dbReference type="InterPro" id="IPR014001">
    <property type="entry name" value="Helicase_ATP-bd"/>
</dbReference>
<dbReference type="PANTHER" id="PTHR13710:SF153">
    <property type="entry name" value="RECQ-LIKE DNA HELICASE BLM"/>
    <property type="match status" value="1"/>
</dbReference>
<evidence type="ECO:0000256" key="2">
    <source>
        <dbReference type="ARBA" id="ARBA00022741"/>
    </source>
</evidence>
<dbReference type="Gene3D" id="3.40.50.300">
    <property type="entry name" value="P-loop containing nucleotide triphosphate hydrolases"/>
    <property type="match status" value="3"/>
</dbReference>
<dbReference type="PANTHER" id="PTHR13710">
    <property type="entry name" value="DNA HELICASE RECQ FAMILY MEMBER"/>
    <property type="match status" value="1"/>
</dbReference>
<dbReference type="InterPro" id="IPR011545">
    <property type="entry name" value="DEAD/DEAH_box_helicase_dom"/>
</dbReference>
<dbReference type="PROSITE" id="PS51192">
    <property type="entry name" value="HELICASE_ATP_BIND_1"/>
    <property type="match status" value="1"/>
</dbReference>
<evidence type="ECO:0000256" key="8">
    <source>
        <dbReference type="ARBA" id="ARBA00034808"/>
    </source>
</evidence>
<dbReference type="Proteomes" id="UP001164746">
    <property type="component" value="Chromosome 6"/>
</dbReference>
<dbReference type="InterPro" id="IPR001650">
    <property type="entry name" value="Helicase_C-like"/>
</dbReference>
<keyword evidence="2" id="KW-0547">Nucleotide-binding</keyword>
<feature type="domain" description="Helicase ATP-binding" evidence="10">
    <location>
        <begin position="26"/>
        <end position="183"/>
    </location>
</feature>
<dbReference type="EMBL" id="CP111017">
    <property type="protein sequence ID" value="WAR09362.1"/>
    <property type="molecule type" value="Genomic_DNA"/>
</dbReference>
<evidence type="ECO:0000256" key="5">
    <source>
        <dbReference type="ARBA" id="ARBA00023235"/>
    </source>
</evidence>
<dbReference type="InterPro" id="IPR027417">
    <property type="entry name" value="P-loop_NTPase"/>
</dbReference>
<protein>
    <recommendedName>
        <fullName evidence="8">DNA 3'-5' helicase</fullName>
        <ecNumber evidence="8">5.6.2.4</ecNumber>
    </recommendedName>
    <alternativeName>
        <fullName evidence="9">DNA 3'-5' helicase BLM</fullName>
    </alternativeName>
</protein>